<dbReference type="RefSeq" id="WP_068271902.1">
    <property type="nucleotide sequence ID" value="NZ_LQZG01000001.1"/>
</dbReference>
<evidence type="ECO:0000259" key="4">
    <source>
        <dbReference type="Pfam" id="PF08241"/>
    </source>
</evidence>
<dbReference type="AlphaFoldDB" id="A0A176QH17"/>
<dbReference type="Proteomes" id="UP000076976">
    <property type="component" value="Unassembled WGS sequence"/>
</dbReference>
<keyword evidence="3" id="KW-0949">S-adenosyl-L-methionine</keyword>
<evidence type="ECO:0000256" key="1">
    <source>
        <dbReference type="ARBA" id="ARBA00022603"/>
    </source>
</evidence>
<dbReference type="InterPro" id="IPR013216">
    <property type="entry name" value="Methyltransf_11"/>
</dbReference>
<comment type="caution">
    <text evidence="5">The sequence shown here is derived from an EMBL/GenBank/DDBJ whole genome shotgun (WGS) entry which is preliminary data.</text>
</comment>
<dbReference type="Gene3D" id="3.40.50.150">
    <property type="entry name" value="Vaccinia Virus protein VP39"/>
    <property type="match status" value="1"/>
</dbReference>
<protein>
    <recommendedName>
        <fullName evidence="4">Methyltransferase type 11 domain-containing protein</fullName>
    </recommendedName>
</protein>
<dbReference type="InterPro" id="IPR029063">
    <property type="entry name" value="SAM-dependent_MTases_sf"/>
</dbReference>
<dbReference type="SUPFAM" id="SSF53335">
    <property type="entry name" value="S-adenosyl-L-methionine-dependent methyltransferases"/>
    <property type="match status" value="1"/>
</dbReference>
<organism evidence="5 6">
    <name type="scientific">Janibacter melonis</name>
    <dbReference type="NCBI Taxonomy" id="262209"/>
    <lineage>
        <taxon>Bacteria</taxon>
        <taxon>Bacillati</taxon>
        <taxon>Actinomycetota</taxon>
        <taxon>Actinomycetes</taxon>
        <taxon>Micrococcales</taxon>
        <taxon>Intrasporangiaceae</taxon>
        <taxon>Janibacter</taxon>
    </lineage>
</organism>
<dbReference type="PANTHER" id="PTHR43464">
    <property type="entry name" value="METHYLTRANSFERASE"/>
    <property type="match status" value="1"/>
</dbReference>
<evidence type="ECO:0000313" key="5">
    <source>
        <dbReference type="EMBL" id="OAB88972.1"/>
    </source>
</evidence>
<dbReference type="GO" id="GO:0032259">
    <property type="term" value="P:methylation"/>
    <property type="evidence" value="ECO:0007669"/>
    <property type="project" value="UniProtKB-KW"/>
</dbReference>
<evidence type="ECO:0000256" key="3">
    <source>
        <dbReference type="ARBA" id="ARBA00022691"/>
    </source>
</evidence>
<evidence type="ECO:0000256" key="2">
    <source>
        <dbReference type="ARBA" id="ARBA00022679"/>
    </source>
</evidence>
<dbReference type="PANTHER" id="PTHR43464:SF19">
    <property type="entry name" value="UBIQUINONE BIOSYNTHESIS O-METHYLTRANSFERASE, MITOCHONDRIAL"/>
    <property type="match status" value="1"/>
</dbReference>
<proteinExistence type="predicted"/>
<dbReference type="Pfam" id="PF08241">
    <property type="entry name" value="Methyltransf_11"/>
    <property type="match status" value="1"/>
</dbReference>
<accession>A0A176QH17</accession>
<dbReference type="STRING" id="262209.AWH69_04210"/>
<keyword evidence="2" id="KW-0808">Transferase</keyword>
<keyword evidence="1" id="KW-0489">Methyltransferase</keyword>
<evidence type="ECO:0000313" key="6">
    <source>
        <dbReference type="Proteomes" id="UP000076976"/>
    </source>
</evidence>
<dbReference type="EMBL" id="LQZG01000001">
    <property type="protein sequence ID" value="OAB88972.1"/>
    <property type="molecule type" value="Genomic_DNA"/>
</dbReference>
<gene>
    <name evidence="5" type="ORF">AWH69_04210</name>
</gene>
<keyword evidence="6" id="KW-1185">Reference proteome</keyword>
<dbReference type="GO" id="GO:0008757">
    <property type="term" value="F:S-adenosylmethionine-dependent methyltransferase activity"/>
    <property type="evidence" value="ECO:0007669"/>
    <property type="project" value="InterPro"/>
</dbReference>
<dbReference type="CDD" id="cd02440">
    <property type="entry name" value="AdoMet_MTases"/>
    <property type="match status" value="1"/>
</dbReference>
<name>A0A176QH17_9MICO</name>
<reference evidence="5 6" key="1">
    <citation type="submission" date="2016-01" db="EMBL/GenBank/DDBJ databases">
        <title>Janibacter melonis strain CD11_4 genome sequencing and assembly.</title>
        <authorList>
            <person name="Nair G.R."/>
            <person name="Kaur G."/>
            <person name="Chander A.M."/>
            <person name="Mayilraj S."/>
        </authorList>
    </citation>
    <scope>NUCLEOTIDE SEQUENCE [LARGE SCALE GENOMIC DNA]</scope>
    <source>
        <strain evidence="5 6">CD11-4</strain>
    </source>
</reference>
<feature type="domain" description="Methyltransferase type 11" evidence="4">
    <location>
        <begin position="51"/>
        <end position="149"/>
    </location>
</feature>
<sequence length="234" mass="25097">MSIQPRIDDYWTHRAPAYDSGQRRPERWDDDAAMWSSIWSQALPSTPSTVLDLGTGTGHAALLVAGLGHDVTGVDSSPGMLEIAQEHADRARAHGRPAPTFALGDAVDPPFADGSLDAVICRYVTWTLRDPVAALSRWRGLLRPGGVLAVVDSTWFTDGLEGSPPEFVDAYGPVLADLPLALAASIQPTVAAIRQAGFTDVVVRDLAEVLEADERHGAAPGHRPRMQHLVTART</sequence>